<keyword evidence="3" id="KW-0378">Hydrolase</keyword>
<evidence type="ECO:0000256" key="1">
    <source>
        <dbReference type="ARBA" id="ARBA00007092"/>
    </source>
</evidence>
<feature type="site" description="Important for catalytic activity" evidence="7">
    <location>
        <position position="230"/>
    </location>
</feature>
<evidence type="ECO:0000256" key="2">
    <source>
        <dbReference type="ARBA" id="ARBA00022723"/>
    </source>
</evidence>
<keyword evidence="4 6" id="KW-0460">Magnesium</keyword>
<feature type="binding site" evidence="6">
    <location>
        <position position="35"/>
    </location>
    <ligand>
        <name>Mg(2+)</name>
        <dbReference type="ChEBI" id="CHEBI:18420"/>
        <label>1</label>
    </ligand>
</feature>
<evidence type="ECO:0000256" key="3">
    <source>
        <dbReference type="ARBA" id="ARBA00022801"/>
    </source>
</evidence>
<evidence type="ECO:0000256" key="4">
    <source>
        <dbReference type="ARBA" id="ARBA00022842"/>
    </source>
</evidence>
<dbReference type="AlphaFoldDB" id="A0A2N3YKD1"/>
<feature type="site" description="Interaction with DNA substrate" evidence="7">
    <location>
        <position position="260"/>
    </location>
</feature>
<dbReference type="GO" id="GO:0006281">
    <property type="term" value="P:DNA repair"/>
    <property type="evidence" value="ECO:0007669"/>
    <property type="project" value="InterPro"/>
</dbReference>
<dbReference type="EMBL" id="PJNE01000001">
    <property type="protein sequence ID" value="PKW27313.1"/>
    <property type="molecule type" value="Genomic_DNA"/>
</dbReference>
<sequence>MLLVSANVNGVRAAERRGGISWLAASGADVVALQEVRASDDQLRAALSGTVFESWEVVHAPSDAKGRAGVAVLSRRPVKEVRTELGGPAGAEFAGQGRWVEADVLVGGAVVTVASAYVHTGEAGTPRQEEKQRFLAALGARVEAWSAEGRLAVLTGDLNIAHTQDDLKNWKGNRGKSGFLPAEQEHLDRWGAEHGLVDVHRRLHGPGPGPYTWWSWRGQAFDNDAGWRIDYQLATAPLAAAATSATVGRALTYAERWSDHAPVLVEYAV</sequence>
<evidence type="ECO:0000313" key="10">
    <source>
        <dbReference type="Proteomes" id="UP000233781"/>
    </source>
</evidence>
<proteinExistence type="inferred from homology"/>
<dbReference type="RefSeq" id="WP_101395757.1">
    <property type="nucleotide sequence ID" value="NZ_PJNE01000001.1"/>
</dbReference>
<reference evidence="9 10" key="1">
    <citation type="submission" date="2017-12" db="EMBL/GenBank/DDBJ databases">
        <title>Sequencing the genomes of 1000 Actinobacteria strains.</title>
        <authorList>
            <person name="Klenk H.-P."/>
        </authorList>
    </citation>
    <scope>NUCLEOTIDE SEQUENCE [LARGE SCALE GENOMIC DNA]</scope>
    <source>
        <strain evidence="9 10">DSM 12806</strain>
    </source>
</reference>
<accession>A0A2N3YKD1</accession>
<organism evidence="9 10">
    <name type="scientific">Phycicoccus duodecadis</name>
    <dbReference type="NCBI Taxonomy" id="173053"/>
    <lineage>
        <taxon>Bacteria</taxon>
        <taxon>Bacillati</taxon>
        <taxon>Actinomycetota</taxon>
        <taxon>Actinomycetes</taxon>
        <taxon>Micrococcales</taxon>
        <taxon>Intrasporangiaceae</taxon>
        <taxon>Phycicoccus</taxon>
    </lineage>
</organism>
<comment type="cofactor">
    <cofactor evidence="6">
        <name>Mg(2+)</name>
        <dbReference type="ChEBI" id="CHEBI:18420"/>
    </cofactor>
    <cofactor evidence="6">
        <name>Mn(2+)</name>
        <dbReference type="ChEBI" id="CHEBI:29035"/>
    </cofactor>
    <text evidence="6">Probably binds two magnesium or manganese ions per subunit.</text>
</comment>
<feature type="binding site" evidence="6">
    <location>
        <position position="260"/>
    </location>
    <ligand>
        <name>Mg(2+)</name>
        <dbReference type="ChEBI" id="CHEBI:18420"/>
        <label>1</label>
    </ligand>
</feature>
<dbReference type="GO" id="GO:0046872">
    <property type="term" value="F:metal ion binding"/>
    <property type="evidence" value="ECO:0007669"/>
    <property type="project" value="UniProtKB-KW"/>
</dbReference>
<keyword evidence="6" id="KW-0464">Manganese</keyword>
<feature type="site" description="Transition state stabilizer" evidence="7">
    <location>
        <position position="159"/>
    </location>
</feature>
<evidence type="ECO:0000256" key="5">
    <source>
        <dbReference type="PIRSR" id="PIRSR604808-1"/>
    </source>
</evidence>
<evidence type="ECO:0000256" key="6">
    <source>
        <dbReference type="PIRSR" id="PIRSR604808-2"/>
    </source>
</evidence>
<feature type="active site" evidence="5">
    <location>
        <position position="117"/>
    </location>
</feature>
<feature type="active site" description="Proton donor/acceptor" evidence="5">
    <location>
        <position position="157"/>
    </location>
</feature>
<dbReference type="InterPro" id="IPR037493">
    <property type="entry name" value="ExoIII-like"/>
</dbReference>
<dbReference type="GO" id="GO:0008311">
    <property type="term" value="F:double-stranded DNA 3'-5' DNA exonuclease activity"/>
    <property type="evidence" value="ECO:0007669"/>
    <property type="project" value="InterPro"/>
</dbReference>
<dbReference type="PANTHER" id="PTHR43250">
    <property type="entry name" value="EXODEOXYRIBONUCLEASE III"/>
    <property type="match status" value="1"/>
</dbReference>
<dbReference type="SUPFAM" id="SSF56219">
    <property type="entry name" value="DNase I-like"/>
    <property type="match status" value="1"/>
</dbReference>
<dbReference type="Pfam" id="PF03372">
    <property type="entry name" value="Exo_endo_phos"/>
    <property type="match status" value="1"/>
</dbReference>
<evidence type="ECO:0000256" key="7">
    <source>
        <dbReference type="PIRSR" id="PIRSR604808-3"/>
    </source>
</evidence>
<feature type="binding site" evidence="6">
    <location>
        <position position="7"/>
    </location>
    <ligand>
        <name>Mg(2+)</name>
        <dbReference type="ChEBI" id="CHEBI:18420"/>
        <label>1</label>
    </ligand>
</feature>
<comment type="caution">
    <text evidence="9">The sequence shown here is derived from an EMBL/GenBank/DDBJ whole genome shotgun (WGS) entry which is preliminary data.</text>
</comment>
<name>A0A2N3YKD1_9MICO</name>
<dbReference type="InterPro" id="IPR004808">
    <property type="entry name" value="AP_endonuc_1"/>
</dbReference>
<evidence type="ECO:0000313" key="9">
    <source>
        <dbReference type="EMBL" id="PKW27313.1"/>
    </source>
</evidence>
<keyword evidence="2 6" id="KW-0479">Metal-binding</keyword>
<feature type="binding site" evidence="6">
    <location>
        <position position="159"/>
    </location>
    <ligand>
        <name>Mg(2+)</name>
        <dbReference type="ChEBI" id="CHEBI:18420"/>
        <label>1</label>
    </ligand>
</feature>
<dbReference type="InterPro" id="IPR036691">
    <property type="entry name" value="Endo/exonu/phosph_ase_sf"/>
</dbReference>
<protein>
    <submittedName>
        <fullName evidence="9">Exodeoxyribonuclease-3</fullName>
    </submittedName>
</protein>
<dbReference type="PANTHER" id="PTHR43250:SF2">
    <property type="entry name" value="EXODEOXYRIBONUCLEASE III"/>
    <property type="match status" value="1"/>
</dbReference>
<feature type="binding site" evidence="6">
    <location>
        <position position="157"/>
    </location>
    <ligand>
        <name>Mg(2+)</name>
        <dbReference type="ChEBI" id="CHEBI:18420"/>
        <label>1</label>
    </ligand>
</feature>
<dbReference type="InterPro" id="IPR005135">
    <property type="entry name" value="Endo/exonuclease/phosphatase"/>
</dbReference>
<dbReference type="Proteomes" id="UP000233781">
    <property type="component" value="Unassembled WGS sequence"/>
</dbReference>
<dbReference type="NCBIfam" id="TIGR00633">
    <property type="entry name" value="xth"/>
    <property type="match status" value="1"/>
</dbReference>
<comment type="similarity">
    <text evidence="1">Belongs to the DNA repair enzymes AP/ExoA family.</text>
</comment>
<dbReference type="OrthoDB" id="9803914at2"/>
<feature type="binding site" evidence="6">
    <location>
        <position position="259"/>
    </location>
    <ligand>
        <name>Mg(2+)</name>
        <dbReference type="ChEBI" id="CHEBI:18420"/>
        <label>1</label>
    </ligand>
</feature>
<evidence type="ECO:0000259" key="8">
    <source>
        <dbReference type="Pfam" id="PF03372"/>
    </source>
</evidence>
<feature type="domain" description="Endonuclease/exonuclease/phosphatase" evidence="8">
    <location>
        <begin position="5"/>
        <end position="260"/>
    </location>
</feature>
<dbReference type="PROSITE" id="PS51435">
    <property type="entry name" value="AP_NUCLEASE_F1_4"/>
    <property type="match status" value="1"/>
</dbReference>
<gene>
    <name evidence="9" type="ORF">ATL31_2152</name>
</gene>
<keyword evidence="10" id="KW-1185">Reference proteome</keyword>
<dbReference type="Gene3D" id="3.60.10.10">
    <property type="entry name" value="Endonuclease/exonuclease/phosphatase"/>
    <property type="match status" value="1"/>
</dbReference>
<feature type="active site" description="Proton acceptor" evidence="5">
    <location>
        <position position="260"/>
    </location>
</feature>